<accession>A0A0C5VDS7</accession>
<feature type="transmembrane region" description="Helical" evidence="1">
    <location>
        <begin position="70"/>
        <end position="93"/>
    </location>
</feature>
<dbReference type="HOGENOM" id="CLU_095965_0_1_6"/>
<dbReference type="Proteomes" id="UP000032266">
    <property type="component" value="Chromosome"/>
</dbReference>
<keyword evidence="1" id="KW-1133">Transmembrane helix</keyword>
<dbReference type="Pfam" id="PF05656">
    <property type="entry name" value="DUF805"/>
    <property type="match status" value="1"/>
</dbReference>
<dbReference type="PATRIC" id="fig|1445510.3.peg.297"/>
<feature type="transmembrane region" description="Helical" evidence="1">
    <location>
        <begin position="105"/>
        <end position="125"/>
    </location>
</feature>
<organism evidence="2 3">
    <name type="scientific">Gynuella sunshinyii YC6258</name>
    <dbReference type="NCBI Taxonomy" id="1445510"/>
    <lineage>
        <taxon>Bacteria</taxon>
        <taxon>Pseudomonadati</taxon>
        <taxon>Pseudomonadota</taxon>
        <taxon>Gammaproteobacteria</taxon>
        <taxon>Oceanospirillales</taxon>
        <taxon>Saccharospirillaceae</taxon>
        <taxon>Gynuella</taxon>
    </lineage>
</organism>
<keyword evidence="3" id="KW-1185">Reference proteome</keyword>
<dbReference type="AlphaFoldDB" id="A0A0C5VDS7"/>
<dbReference type="OrthoDB" id="9812349at2"/>
<sequence length="181" mass="20431">MSTQNPYQAPTGELTEENELYGKIRLFSPATRIGRIRYQAYIWVASLIFYLVAALFSVVAPMVLNAGGISISQLLLLATPLYLAMIYYSIVLMIQRLHDLNRSGWFSLLILVPLVNAIFMLWIVFAPGTPATNDYGHRPPPNKIWHWLCAFITPLLLIGIIAAIAMPAYNQYVERAQSMQQ</sequence>
<gene>
    <name evidence="2" type="ORF">YC6258_00306</name>
</gene>
<evidence type="ECO:0000256" key="1">
    <source>
        <dbReference type="SAM" id="Phobius"/>
    </source>
</evidence>
<dbReference type="EMBL" id="CP007142">
    <property type="protein sequence ID" value="AJQ92356.1"/>
    <property type="molecule type" value="Genomic_DNA"/>
</dbReference>
<dbReference type="InterPro" id="IPR036259">
    <property type="entry name" value="MFS_trans_sf"/>
</dbReference>
<dbReference type="KEGG" id="gsn:YC6258_00306"/>
<dbReference type="SUPFAM" id="SSF103473">
    <property type="entry name" value="MFS general substrate transporter"/>
    <property type="match status" value="1"/>
</dbReference>
<dbReference type="GO" id="GO:0005886">
    <property type="term" value="C:plasma membrane"/>
    <property type="evidence" value="ECO:0007669"/>
    <property type="project" value="TreeGrafter"/>
</dbReference>
<dbReference type="RefSeq" id="WP_044615440.1">
    <property type="nucleotide sequence ID" value="NZ_CP007142.1"/>
</dbReference>
<dbReference type="PANTHER" id="PTHR34980:SF3">
    <property type="entry name" value="BLR8105 PROTEIN"/>
    <property type="match status" value="1"/>
</dbReference>
<proteinExistence type="predicted"/>
<evidence type="ECO:0000313" key="3">
    <source>
        <dbReference type="Proteomes" id="UP000032266"/>
    </source>
</evidence>
<dbReference type="STRING" id="1445510.YC6258_00306"/>
<protein>
    <submittedName>
        <fullName evidence="2">Putative membrane protein</fullName>
    </submittedName>
</protein>
<keyword evidence="1" id="KW-0472">Membrane</keyword>
<dbReference type="InterPro" id="IPR008523">
    <property type="entry name" value="DUF805"/>
</dbReference>
<reference evidence="2 3" key="1">
    <citation type="submission" date="2014-01" db="EMBL/GenBank/DDBJ databases">
        <title>Full genme sequencing of cellulolytic bacterium Gynuella sunshinyii YC6258T gen. nov., sp. nov.</title>
        <authorList>
            <person name="Khan H."/>
            <person name="Chung E.J."/>
            <person name="Chung Y.R."/>
        </authorList>
    </citation>
    <scope>NUCLEOTIDE SEQUENCE [LARGE SCALE GENOMIC DNA]</scope>
    <source>
        <strain evidence="2 3">YC6258</strain>
    </source>
</reference>
<feature type="transmembrane region" description="Helical" evidence="1">
    <location>
        <begin position="145"/>
        <end position="169"/>
    </location>
</feature>
<feature type="transmembrane region" description="Helical" evidence="1">
    <location>
        <begin position="40"/>
        <end position="64"/>
    </location>
</feature>
<keyword evidence="1" id="KW-0812">Transmembrane</keyword>
<name>A0A0C5VDS7_9GAMM</name>
<dbReference type="PANTHER" id="PTHR34980">
    <property type="entry name" value="INNER MEMBRANE PROTEIN-RELATED-RELATED"/>
    <property type="match status" value="1"/>
</dbReference>
<evidence type="ECO:0000313" key="2">
    <source>
        <dbReference type="EMBL" id="AJQ92356.1"/>
    </source>
</evidence>